<comment type="catalytic activity">
    <reaction evidence="1">
        <text>ATP + protein L-histidine = ADP + protein N-phospho-L-histidine.</text>
        <dbReference type="EC" id="2.7.13.3"/>
    </reaction>
</comment>
<keyword evidence="5" id="KW-0418">Kinase</keyword>
<dbReference type="GO" id="GO:0000155">
    <property type="term" value="F:phosphorelay sensor kinase activity"/>
    <property type="evidence" value="ECO:0007669"/>
    <property type="project" value="InterPro"/>
</dbReference>
<keyword evidence="5" id="KW-0808">Transferase</keyword>
<dbReference type="EC" id="2.7.13.3" evidence="2"/>
<dbReference type="AlphaFoldDB" id="A0A926NT29"/>
<organism evidence="5 6">
    <name type="scientific">Mucilaginibacter glaciei</name>
    <dbReference type="NCBI Taxonomy" id="2772109"/>
    <lineage>
        <taxon>Bacteria</taxon>
        <taxon>Pseudomonadati</taxon>
        <taxon>Bacteroidota</taxon>
        <taxon>Sphingobacteriia</taxon>
        <taxon>Sphingobacteriales</taxon>
        <taxon>Sphingobacteriaceae</taxon>
        <taxon>Mucilaginibacter</taxon>
    </lineage>
</organism>
<reference evidence="5" key="1">
    <citation type="submission" date="2020-09" db="EMBL/GenBank/DDBJ databases">
        <title>Novel species of Mucilaginibacter isolated from a glacier on the Tibetan Plateau.</title>
        <authorList>
            <person name="Liu Q."/>
            <person name="Xin Y.-H."/>
        </authorList>
    </citation>
    <scope>NUCLEOTIDE SEQUENCE</scope>
    <source>
        <strain evidence="5">ZB1P21</strain>
    </source>
</reference>
<dbReference type="InterPro" id="IPR003661">
    <property type="entry name" value="HisK_dim/P_dom"/>
</dbReference>
<dbReference type="Pfam" id="PF00512">
    <property type="entry name" value="HisKA"/>
    <property type="match status" value="1"/>
</dbReference>
<dbReference type="Proteomes" id="UP000619078">
    <property type="component" value="Unassembled WGS sequence"/>
</dbReference>
<dbReference type="CDD" id="cd00082">
    <property type="entry name" value="HisKA"/>
    <property type="match status" value="1"/>
</dbReference>
<dbReference type="InterPro" id="IPR005467">
    <property type="entry name" value="His_kinase_dom"/>
</dbReference>
<dbReference type="InterPro" id="IPR029016">
    <property type="entry name" value="GAF-like_dom_sf"/>
</dbReference>
<dbReference type="PROSITE" id="PS50109">
    <property type="entry name" value="HIS_KIN"/>
    <property type="match status" value="1"/>
</dbReference>
<dbReference type="SUPFAM" id="SSF55874">
    <property type="entry name" value="ATPase domain of HSP90 chaperone/DNA topoisomerase II/histidine kinase"/>
    <property type="match status" value="1"/>
</dbReference>
<proteinExistence type="predicted"/>
<sequence length="415" mass="45939">MSITAAYPLPENEDERLEALESYHVLDTTPEEDFDELTLLASEICQTPIALISLIDDKRQWFKSHYGLAIDETPKEYAFCAHAIVNPNEVMEIKDSRLDARFANNPLVTGDPHVIFYAGVPLLNEDGHALGSLCVIDNKPKELTAGQTKALRVLAKQVLAQMELRRKIAKVEKANAELLETNAFIQKFASTAAHDIKNPLSSIMLTSQALQARLATTGDTRSRSLADMTYNSSKKLLTLVDEMLQYSKAPASLLSNQQSFELGTLLFKVAELISIPPGFKLNYPNGENNLVCSSVALEQIFLNLINNAVRYNDKDRGIINITFEETGDFYNFKVADNGMGIAEKNLAKIFQKEVTLNVIDRFNAKGTGLGLHTVKSLVEKLKGTITVTSRTGEGTTFAFSIKKNVNVDEDELNAF</sequence>
<dbReference type="InterPro" id="IPR036890">
    <property type="entry name" value="HATPase_C_sf"/>
</dbReference>
<dbReference type="Pfam" id="PF02518">
    <property type="entry name" value="HATPase_c"/>
    <property type="match status" value="1"/>
</dbReference>
<name>A0A926NT29_9SPHI</name>
<dbReference type="Pfam" id="PF01590">
    <property type="entry name" value="GAF"/>
    <property type="match status" value="1"/>
</dbReference>
<dbReference type="SMART" id="SM00387">
    <property type="entry name" value="HATPase_c"/>
    <property type="match status" value="1"/>
</dbReference>
<dbReference type="RefSeq" id="WP_191164774.1">
    <property type="nucleotide sequence ID" value="NZ_JACWMX010000007.1"/>
</dbReference>
<evidence type="ECO:0000313" key="6">
    <source>
        <dbReference type="Proteomes" id="UP000619078"/>
    </source>
</evidence>
<protein>
    <recommendedName>
        <fullName evidence="2">histidine kinase</fullName>
        <ecNumber evidence="2">2.7.13.3</ecNumber>
    </recommendedName>
</protein>
<evidence type="ECO:0000256" key="2">
    <source>
        <dbReference type="ARBA" id="ARBA00012438"/>
    </source>
</evidence>
<dbReference type="SUPFAM" id="SSF55781">
    <property type="entry name" value="GAF domain-like"/>
    <property type="match status" value="1"/>
</dbReference>
<dbReference type="InterPro" id="IPR036097">
    <property type="entry name" value="HisK_dim/P_sf"/>
</dbReference>
<dbReference type="SMART" id="SM00388">
    <property type="entry name" value="HisKA"/>
    <property type="match status" value="1"/>
</dbReference>
<dbReference type="PRINTS" id="PR00344">
    <property type="entry name" value="BCTRLSENSOR"/>
</dbReference>
<dbReference type="InterPro" id="IPR004358">
    <property type="entry name" value="Sig_transdc_His_kin-like_C"/>
</dbReference>
<evidence type="ECO:0000256" key="3">
    <source>
        <dbReference type="ARBA" id="ARBA00022553"/>
    </source>
</evidence>
<dbReference type="EMBL" id="JACWMX010000007">
    <property type="protein sequence ID" value="MBD1394803.1"/>
    <property type="molecule type" value="Genomic_DNA"/>
</dbReference>
<evidence type="ECO:0000313" key="5">
    <source>
        <dbReference type="EMBL" id="MBD1394803.1"/>
    </source>
</evidence>
<evidence type="ECO:0000256" key="1">
    <source>
        <dbReference type="ARBA" id="ARBA00000085"/>
    </source>
</evidence>
<dbReference type="Gene3D" id="3.30.565.10">
    <property type="entry name" value="Histidine kinase-like ATPase, C-terminal domain"/>
    <property type="match status" value="1"/>
</dbReference>
<dbReference type="PANTHER" id="PTHR43102">
    <property type="entry name" value="SLR1143 PROTEIN"/>
    <property type="match status" value="1"/>
</dbReference>
<dbReference type="Gene3D" id="1.10.287.130">
    <property type="match status" value="1"/>
</dbReference>
<dbReference type="PANTHER" id="PTHR43102:SF2">
    <property type="entry name" value="GAF DOMAIN-CONTAINING PROTEIN"/>
    <property type="match status" value="1"/>
</dbReference>
<keyword evidence="6" id="KW-1185">Reference proteome</keyword>
<dbReference type="SMART" id="SM00065">
    <property type="entry name" value="GAF"/>
    <property type="match status" value="1"/>
</dbReference>
<gene>
    <name evidence="5" type="ORF">IDJ76_16975</name>
</gene>
<keyword evidence="3" id="KW-0597">Phosphoprotein</keyword>
<evidence type="ECO:0000259" key="4">
    <source>
        <dbReference type="PROSITE" id="PS50109"/>
    </source>
</evidence>
<feature type="domain" description="Histidine kinase" evidence="4">
    <location>
        <begin position="191"/>
        <end position="405"/>
    </location>
</feature>
<accession>A0A926NT29</accession>
<comment type="caution">
    <text evidence="5">The sequence shown here is derived from an EMBL/GenBank/DDBJ whole genome shotgun (WGS) entry which is preliminary data.</text>
</comment>
<dbReference type="InterPro" id="IPR003594">
    <property type="entry name" value="HATPase_dom"/>
</dbReference>
<dbReference type="InterPro" id="IPR003018">
    <property type="entry name" value="GAF"/>
</dbReference>
<dbReference type="SUPFAM" id="SSF47384">
    <property type="entry name" value="Homodimeric domain of signal transducing histidine kinase"/>
    <property type="match status" value="1"/>
</dbReference>
<dbReference type="Gene3D" id="3.30.450.40">
    <property type="match status" value="1"/>
</dbReference>